<dbReference type="InterPro" id="IPR013830">
    <property type="entry name" value="SGNH_hydro"/>
</dbReference>
<dbReference type="CDD" id="cd00229">
    <property type="entry name" value="SGNH_hydrolase"/>
    <property type="match status" value="1"/>
</dbReference>
<dbReference type="Gene3D" id="3.40.50.1110">
    <property type="entry name" value="SGNH hydrolase"/>
    <property type="match status" value="1"/>
</dbReference>
<sequence>MAEITKARTLTYDGEEVYARSHIDVVDGLDKSKLLTDEQKQKLESFNADAIDVATSSKNGLMSAQDKTKLDALKQFDPSTLTNATTQKAGLMSAEDKQRLDELKTNSNAYNKEMTESVASNVLIQGNINKWPNNTQTVDLSKKVSECRNGIILVWRSDTEDDNYHYQYVPKYHALTHSAAKIVHLIPINSKNGFCIKTIFVKDNLITGTADNHNGAMNANKLDCMNFRILGGLKMKLKLSNVFRDFKKDVESNFKEIDKILTDLLDIKNKTSNKYLDSLINTLFAKRYDQLQKEIRAIVLPEMSPLAITEDYEKSLSDLKGERHTSLKSRLDADLKQIKSESLKTSNDDRFVVTENGTIFADFVKKSKTIKSIKKIGIIGDSVAKGSIASKNFGKYLSEKLGATVQNEAVSGATMSTVKTNSIYEQASKIRNMDLVIIQGTDDDWLYNGSSGVTIGTNKTNEKTFYGAFYKTVELIKSNNPKAKILVMTATRQLPVNGTTIRRKDTDKNGLGLDLEAYVKAQVLACSELNVPVFDAYHTDLLDPYNPAFRVKNMVDGLHPNELGHEVIMHELLKNYYYFYG</sequence>
<dbReference type="SUPFAM" id="SSF52266">
    <property type="entry name" value="SGNH hydrolase"/>
    <property type="match status" value="1"/>
</dbReference>
<reference evidence="2" key="1">
    <citation type="journal article" date="2004" name="Arch. Virol.">
        <title>Identification of bacteriophage types and their carriage in Staphylococcus aureus.</title>
        <authorList>
            <person name="Pantucek R."/>
            <person name="Doskar J."/>
            <person name="Ruzickova V."/>
            <person name="Kasparek P."/>
            <person name="Oracova E."/>
            <person name="Kvardova V."/>
            <person name="Rosypal S."/>
        </authorList>
    </citation>
    <scope>NUCLEOTIDE SEQUENCE</scope>
</reference>
<name>Q8LTH0_9CAUD</name>
<dbReference type="EMBL" id="AF515457">
    <property type="protein sequence ID" value="AAM54031.1"/>
    <property type="molecule type" value="Genomic_DNA"/>
</dbReference>
<feature type="domain" description="SGNH hydrolase-type esterase" evidence="1">
    <location>
        <begin position="379"/>
        <end position="566"/>
    </location>
</feature>
<dbReference type="InterPro" id="IPR036514">
    <property type="entry name" value="SGNH_hydro_sf"/>
</dbReference>
<accession>Q8LTH0</accession>
<dbReference type="Pfam" id="PF13472">
    <property type="entry name" value="Lipase_GDSL_2"/>
    <property type="match status" value="1"/>
</dbReference>
<dbReference type="GO" id="GO:0004622">
    <property type="term" value="F:phosphatidylcholine lysophospholipase activity"/>
    <property type="evidence" value="ECO:0007669"/>
    <property type="project" value="TreeGrafter"/>
</dbReference>
<evidence type="ECO:0000313" key="2">
    <source>
        <dbReference type="EMBL" id="AAM54031.1"/>
    </source>
</evidence>
<proteinExistence type="predicted"/>
<dbReference type="PANTHER" id="PTHR30383:SF5">
    <property type="entry name" value="SGNH HYDROLASE-TYPE ESTERASE DOMAIN-CONTAINING PROTEIN"/>
    <property type="match status" value="1"/>
</dbReference>
<evidence type="ECO:0000259" key="1">
    <source>
        <dbReference type="Pfam" id="PF13472"/>
    </source>
</evidence>
<organism evidence="2">
    <name type="scientific">Phietavirus pv187</name>
    <dbReference type="NCBI Taxonomy" id="55511"/>
    <lineage>
        <taxon>Viruses</taxon>
        <taxon>Duplodnaviria</taxon>
        <taxon>Heunggongvirae</taxon>
        <taxon>Uroviricota</taxon>
        <taxon>Caudoviricetes</taxon>
        <taxon>Azeredovirinae</taxon>
        <taxon>Phietavirus</taxon>
    </lineage>
</organism>
<dbReference type="InterPro" id="IPR051532">
    <property type="entry name" value="Ester_Hydrolysis_Enzymes"/>
</dbReference>
<protein>
    <recommendedName>
        <fullName evidence="1">SGNH hydrolase-type esterase domain-containing protein</fullName>
    </recommendedName>
</protein>
<dbReference type="PANTHER" id="PTHR30383">
    <property type="entry name" value="THIOESTERASE 1/PROTEASE 1/LYSOPHOSPHOLIPASE L1"/>
    <property type="match status" value="1"/>
</dbReference>